<sequence length="228" mass="25548">MMGIQWEYIFDPELAWETLPFLLSGVPKTLFIAMISTAIGMIIGMVLTLMRMSSIWVVGWLARVYVSFMRGTPALVFLFLIYFGLPFINVQFDAMTAAIIGFSLNSAAYISEILRSSISSVDYGQWEAAKALGLNKIVTMRAIILPQAIRIAVPPLGNVLLDVIKGTSLAAMITVNELFQNARIVGGREYDYMTMYIMVALIYWAVCSLFGYMQSYLEIVSSKYVEQH</sequence>
<accession>A0A5R9C875</accession>
<keyword evidence="4 8" id="KW-0812">Transmembrane</keyword>
<dbReference type="NCBIfam" id="TIGR01726">
    <property type="entry name" value="HEQRo_perm_3TM"/>
    <property type="match status" value="1"/>
</dbReference>
<dbReference type="PANTHER" id="PTHR30614">
    <property type="entry name" value="MEMBRANE COMPONENT OF AMINO ACID ABC TRANSPORTER"/>
    <property type="match status" value="1"/>
</dbReference>
<dbReference type="CDD" id="cd06261">
    <property type="entry name" value="TM_PBP2"/>
    <property type="match status" value="1"/>
</dbReference>
<reference evidence="10 11" key="1">
    <citation type="submission" date="2019-05" db="EMBL/GenBank/DDBJ databases">
        <title>The metagenome of a microbial culture collection derived from dairy environment covers the genomic content of the human microbiome.</title>
        <authorList>
            <person name="Roder T."/>
            <person name="Wuthrich D."/>
            <person name="Sattari Z."/>
            <person name="Von Ah U."/>
            <person name="Bar C."/>
            <person name="Ronchi F."/>
            <person name="Macpherson A.J."/>
            <person name="Ganal-Vonarburg S.C."/>
            <person name="Bruggmann R."/>
            <person name="Vergeres G."/>
        </authorList>
    </citation>
    <scope>NUCLEOTIDE SEQUENCE [LARGE SCALE GENOMIC DNA]</scope>
    <source>
        <strain evidence="10 11">FAM 24235</strain>
    </source>
</reference>
<evidence type="ECO:0000256" key="6">
    <source>
        <dbReference type="ARBA" id="ARBA00022989"/>
    </source>
</evidence>
<dbReference type="Gene3D" id="1.10.3720.10">
    <property type="entry name" value="MetI-like"/>
    <property type="match status" value="1"/>
</dbReference>
<keyword evidence="6 8" id="KW-1133">Transmembrane helix</keyword>
<dbReference type="GO" id="GO:0022857">
    <property type="term" value="F:transmembrane transporter activity"/>
    <property type="evidence" value="ECO:0007669"/>
    <property type="project" value="InterPro"/>
</dbReference>
<keyword evidence="7 8" id="KW-0472">Membrane</keyword>
<dbReference type="InterPro" id="IPR035906">
    <property type="entry name" value="MetI-like_sf"/>
</dbReference>
<evidence type="ECO:0000256" key="8">
    <source>
        <dbReference type="RuleBase" id="RU363032"/>
    </source>
</evidence>
<evidence type="ECO:0000256" key="3">
    <source>
        <dbReference type="ARBA" id="ARBA00022475"/>
    </source>
</evidence>
<dbReference type="Proteomes" id="UP000307201">
    <property type="component" value="Unassembled WGS sequence"/>
</dbReference>
<evidence type="ECO:0000313" key="10">
    <source>
        <dbReference type="EMBL" id="TLQ09456.1"/>
    </source>
</evidence>
<keyword evidence="2 8" id="KW-0813">Transport</keyword>
<comment type="subcellular location">
    <subcellularLocation>
        <location evidence="1 8">Cell membrane</location>
        <topology evidence="1 8">Multi-pass membrane protein</topology>
    </subcellularLocation>
</comment>
<dbReference type="SUPFAM" id="SSF161098">
    <property type="entry name" value="MetI-like"/>
    <property type="match status" value="1"/>
</dbReference>
<protein>
    <submittedName>
        <fullName evidence="10">Amino acid ABC transporter permease</fullName>
    </submittedName>
</protein>
<proteinExistence type="inferred from homology"/>
<evidence type="ECO:0000256" key="4">
    <source>
        <dbReference type="ARBA" id="ARBA00022692"/>
    </source>
</evidence>
<evidence type="ECO:0000256" key="2">
    <source>
        <dbReference type="ARBA" id="ARBA00022448"/>
    </source>
</evidence>
<comment type="similarity">
    <text evidence="8">Belongs to the binding-protein-dependent transport system permease family.</text>
</comment>
<feature type="transmembrane region" description="Helical" evidence="8">
    <location>
        <begin position="193"/>
        <end position="213"/>
    </location>
</feature>
<keyword evidence="3" id="KW-1003">Cell membrane</keyword>
<evidence type="ECO:0000313" key="11">
    <source>
        <dbReference type="Proteomes" id="UP000307201"/>
    </source>
</evidence>
<comment type="caution">
    <text evidence="10">The sequence shown here is derived from an EMBL/GenBank/DDBJ whole genome shotgun (WGS) entry which is preliminary data.</text>
</comment>
<evidence type="ECO:0000256" key="1">
    <source>
        <dbReference type="ARBA" id="ARBA00004651"/>
    </source>
</evidence>
<feature type="domain" description="ABC transmembrane type-1" evidence="9">
    <location>
        <begin position="26"/>
        <end position="211"/>
    </location>
</feature>
<feature type="transmembrane region" description="Helical" evidence="8">
    <location>
        <begin position="30"/>
        <end position="50"/>
    </location>
</feature>
<evidence type="ECO:0000256" key="5">
    <source>
        <dbReference type="ARBA" id="ARBA00022970"/>
    </source>
</evidence>
<dbReference type="FunFam" id="1.10.3720.10:FF:000006">
    <property type="entry name" value="Glutamate/aspartate ABC transporter, permease protein GltK"/>
    <property type="match status" value="1"/>
</dbReference>
<dbReference type="STRING" id="191770.SAMN04488013_11141"/>
<dbReference type="PANTHER" id="PTHR30614:SF0">
    <property type="entry name" value="L-CYSTINE TRANSPORT SYSTEM PERMEASE PROTEIN TCYL"/>
    <property type="match status" value="1"/>
</dbReference>
<dbReference type="EMBL" id="VBTE01000002">
    <property type="protein sequence ID" value="TLQ09456.1"/>
    <property type="molecule type" value="Genomic_DNA"/>
</dbReference>
<dbReference type="InterPro" id="IPR010065">
    <property type="entry name" value="AA_ABC_transptr_permease_3TM"/>
</dbReference>
<gene>
    <name evidence="10" type="ORF">FEZ48_01520</name>
</gene>
<dbReference type="GO" id="GO:0006865">
    <property type="term" value="P:amino acid transport"/>
    <property type="evidence" value="ECO:0007669"/>
    <property type="project" value="UniProtKB-KW"/>
</dbReference>
<dbReference type="AlphaFoldDB" id="A0A5R9C875"/>
<dbReference type="PROSITE" id="PS50928">
    <property type="entry name" value="ABC_TM1"/>
    <property type="match status" value="1"/>
</dbReference>
<name>A0A5R9C875_9LACT</name>
<evidence type="ECO:0000256" key="7">
    <source>
        <dbReference type="ARBA" id="ARBA00023136"/>
    </source>
</evidence>
<dbReference type="InterPro" id="IPR043429">
    <property type="entry name" value="ArtM/GltK/GlnP/TcyL/YhdX-like"/>
</dbReference>
<feature type="transmembrane region" description="Helical" evidence="8">
    <location>
        <begin position="62"/>
        <end position="84"/>
    </location>
</feature>
<dbReference type="InterPro" id="IPR000515">
    <property type="entry name" value="MetI-like"/>
</dbReference>
<dbReference type="GO" id="GO:0043190">
    <property type="term" value="C:ATP-binding cassette (ABC) transporter complex"/>
    <property type="evidence" value="ECO:0007669"/>
    <property type="project" value="InterPro"/>
</dbReference>
<dbReference type="Pfam" id="PF00528">
    <property type="entry name" value="BPD_transp_1"/>
    <property type="match status" value="1"/>
</dbReference>
<evidence type="ECO:0000259" key="9">
    <source>
        <dbReference type="PROSITE" id="PS50928"/>
    </source>
</evidence>
<keyword evidence="5" id="KW-0029">Amino-acid transport</keyword>
<dbReference type="OrthoDB" id="9787841at2"/>
<organism evidence="10 11">
    <name type="scientific">Marinilactibacillus psychrotolerans</name>
    <dbReference type="NCBI Taxonomy" id="191770"/>
    <lineage>
        <taxon>Bacteria</taxon>
        <taxon>Bacillati</taxon>
        <taxon>Bacillota</taxon>
        <taxon>Bacilli</taxon>
        <taxon>Lactobacillales</taxon>
        <taxon>Carnobacteriaceae</taxon>
        <taxon>Marinilactibacillus</taxon>
    </lineage>
</organism>